<evidence type="ECO:0000313" key="3">
    <source>
        <dbReference type="Proteomes" id="UP000033434"/>
    </source>
</evidence>
<dbReference type="PATRIC" id="fig|1129367.4.peg.4110"/>
<keyword evidence="1" id="KW-0812">Transmembrane</keyword>
<sequence length="1140" mass="130633">MKLINAFYYLVYIFLLLAPLTVLSDQSRADSCDSYMHPSSMLKCLYQAKSSKITKPSKDHLDKLVSQNKEGYTHSRLESLWMGDRNALRTHLSTYKGTPIKFNQWLANHDIPKHYYVDENNVELYFYPFIEQLAVTVDGKKIEFSSSFNDKTLTDAFFEYIQLIRLLHVDETSSTGNSIQTSFSLLSKYSQKTLAESLPDLSKLTKHTLSAFHGDYVFDVHFYQGNSSEDFQVLSQPNKKFIESTACGFGTKTCTGKDALFSKIAEKEMKMRRLLKTVQVCINDELCKPDLLADWFNHLGQLYPPLTYWQPQNIENEDIQAIQLRKDNWIQAFLNDKKHPAEILNKIKKAILWPQVKKIHAESSGSTYPKRLELLEQSISANIPANDEPYLHGSAKARDKPHPRPQKTIKVIDFTYTLNNYILSSLKELSEEYDINEQVPVLGEDIKLIFPEENDWKIAISSKQITKFLRANDVSDKQIRTIKLTVTIDDDSINQLWKSFFAEHFAVSDNQHNGTLGYRDVNVHLSVGDKEFATVFKVEKYWPSWFAQPVNDTLSKYFLMLTSGFVVCILVFGYRAGQWPYKLKQQPKRKKVFAYITLLFFPSMLTLILYINPPQIVTTDSYGERLDIYVPYHKVISDQEFDVIFKLLNTIEKTYKSKYQACNLAQDFSQKTWAEIGYCVWVAFFPSDTISSQDDNHTIKTPVIGPPPLFRVIAYNWNHSNNLLCENGYQRSVSEAIDCLKKKKGALLKMEPACPSIYGNACPQAKHVHIDKDPRFYPTESIVIYDGDHGKLDSKLTHSTELFADSGFNSRVKSIFIPTPTRSDNISLEQRVKFVATNSDTTCVLASDRCLKVDSAKLSDEVKRYLNSDKAKELALPCEIVNRDTNCDNQERYNLVAKRLAFIDVDAFGSDSTLEDVSAWILSSYQGRFEHATKGNSDIVRIKVVDQRYVYIILLSALFILLMLYYHKNGSVQLDITRSILAILAGVIVVSTFLIFVYFFGVDKWISNGADISTSSIYIYLVIVAVIVISCFLPNLIRLLLLVSNHPYVLLNRDNVDNSELNLLSTGYTGYKKYCYLFFGELSRWVCLVLITSSVLLWAISPTAFYPEQFMLLGNYNSTLFIAASFWTLAVILFYINKER</sequence>
<feature type="transmembrane region" description="Helical" evidence="1">
    <location>
        <begin position="1120"/>
        <end position="1137"/>
    </location>
</feature>
<feature type="transmembrane region" description="Helical" evidence="1">
    <location>
        <begin position="1082"/>
        <end position="1100"/>
    </location>
</feature>
<dbReference type="EMBL" id="AUXW01000171">
    <property type="protein sequence ID" value="KKE82072.1"/>
    <property type="molecule type" value="Genomic_DNA"/>
</dbReference>
<comment type="caution">
    <text evidence="2">The sequence shown here is derived from an EMBL/GenBank/DDBJ whole genome shotgun (WGS) entry which is preliminary data.</text>
</comment>
<accession>A0A0F6A771</accession>
<feature type="transmembrane region" description="Helical" evidence="1">
    <location>
        <begin position="979"/>
        <end position="1001"/>
    </location>
</feature>
<evidence type="ECO:0000313" key="2">
    <source>
        <dbReference type="EMBL" id="KKE82072.1"/>
    </source>
</evidence>
<keyword evidence="1" id="KW-0472">Membrane</keyword>
<feature type="transmembrane region" description="Helical" evidence="1">
    <location>
        <begin position="554"/>
        <end position="572"/>
    </location>
</feature>
<dbReference type="Proteomes" id="UP000033434">
    <property type="component" value="Unassembled WGS sequence"/>
</dbReference>
<name>A0A0F6A771_9GAMM</name>
<feature type="transmembrane region" description="Helical" evidence="1">
    <location>
        <begin position="1017"/>
        <end position="1043"/>
    </location>
</feature>
<evidence type="ECO:0000256" key="1">
    <source>
        <dbReference type="SAM" id="Phobius"/>
    </source>
</evidence>
<keyword evidence="1" id="KW-1133">Transmembrane helix</keyword>
<feature type="transmembrane region" description="Helical" evidence="1">
    <location>
        <begin position="949"/>
        <end position="967"/>
    </location>
</feature>
<protein>
    <submittedName>
        <fullName evidence="2">Uncharacterized protein</fullName>
    </submittedName>
</protein>
<dbReference type="AlphaFoldDB" id="A0A0F6A771"/>
<feature type="transmembrane region" description="Helical" evidence="1">
    <location>
        <begin position="592"/>
        <end position="611"/>
    </location>
</feature>
<proteinExistence type="predicted"/>
<gene>
    <name evidence="2" type="ORF">N479_20185</name>
</gene>
<organism evidence="2 3">
    <name type="scientific">Pseudoalteromonas luteoviolacea S4054</name>
    <dbReference type="NCBI Taxonomy" id="1129367"/>
    <lineage>
        <taxon>Bacteria</taxon>
        <taxon>Pseudomonadati</taxon>
        <taxon>Pseudomonadota</taxon>
        <taxon>Gammaproteobacteria</taxon>
        <taxon>Alteromonadales</taxon>
        <taxon>Pseudoalteromonadaceae</taxon>
        <taxon>Pseudoalteromonas</taxon>
    </lineage>
</organism>
<reference evidence="2 3" key="1">
    <citation type="journal article" date="2015" name="BMC Genomics">
        <title>Genome mining reveals unlocked bioactive potential of marine Gram-negative bacteria.</title>
        <authorList>
            <person name="Machado H."/>
            <person name="Sonnenschein E.C."/>
            <person name="Melchiorsen J."/>
            <person name="Gram L."/>
        </authorList>
    </citation>
    <scope>NUCLEOTIDE SEQUENCE [LARGE SCALE GENOMIC DNA]</scope>
    <source>
        <strain evidence="2 3">S4054</strain>
    </source>
</reference>